<feature type="domain" description="Leucine-binding protein" evidence="2">
    <location>
        <begin position="358"/>
        <end position="486"/>
    </location>
</feature>
<dbReference type="Gene3D" id="1.25.40.10">
    <property type="entry name" value="Tetratricopeptide repeat domain"/>
    <property type="match status" value="1"/>
</dbReference>
<reference evidence="3" key="1">
    <citation type="submission" date="2018-06" db="EMBL/GenBank/DDBJ databases">
        <authorList>
            <person name="Zhirakovskaya E."/>
        </authorList>
    </citation>
    <scope>NUCLEOTIDE SEQUENCE</scope>
</reference>
<keyword evidence="1" id="KW-0732">Signal</keyword>
<dbReference type="Gene3D" id="3.40.50.2300">
    <property type="match status" value="2"/>
</dbReference>
<dbReference type="Pfam" id="PF13458">
    <property type="entry name" value="Peripla_BP_6"/>
    <property type="match status" value="2"/>
</dbReference>
<dbReference type="InterPro" id="IPR019734">
    <property type="entry name" value="TPR_rpt"/>
</dbReference>
<evidence type="ECO:0000259" key="2">
    <source>
        <dbReference type="Pfam" id="PF13458"/>
    </source>
</evidence>
<organism evidence="3">
    <name type="scientific">hydrothermal vent metagenome</name>
    <dbReference type="NCBI Taxonomy" id="652676"/>
    <lineage>
        <taxon>unclassified sequences</taxon>
        <taxon>metagenomes</taxon>
        <taxon>ecological metagenomes</taxon>
    </lineage>
</organism>
<evidence type="ECO:0000256" key="1">
    <source>
        <dbReference type="ARBA" id="ARBA00022729"/>
    </source>
</evidence>
<feature type="domain" description="Leucine-binding protein" evidence="2">
    <location>
        <begin position="132"/>
        <end position="309"/>
    </location>
</feature>
<dbReference type="CDD" id="cd06339">
    <property type="entry name" value="PBP1_YraM_LppC_lipoprotein-like"/>
    <property type="match status" value="1"/>
</dbReference>
<dbReference type="InterPro" id="IPR011990">
    <property type="entry name" value="TPR-like_helical_dom_sf"/>
</dbReference>
<proteinExistence type="predicted"/>
<name>A0A3B0QYU7_9ZZZZ</name>
<dbReference type="InterPro" id="IPR051010">
    <property type="entry name" value="BCAA_transport"/>
</dbReference>
<protein>
    <recommendedName>
        <fullName evidence="2">Leucine-binding protein domain-containing protein</fullName>
    </recommendedName>
</protein>
<dbReference type="EMBL" id="UOEA01000004">
    <property type="protein sequence ID" value="VAV82216.1"/>
    <property type="molecule type" value="Genomic_DNA"/>
</dbReference>
<dbReference type="PROSITE" id="PS50005">
    <property type="entry name" value="TPR"/>
    <property type="match status" value="1"/>
</dbReference>
<dbReference type="PANTHER" id="PTHR30483:SF6">
    <property type="entry name" value="PERIPLASMIC BINDING PROTEIN OF ABC TRANSPORTER FOR NATURAL AMINO ACIDS"/>
    <property type="match status" value="1"/>
</dbReference>
<dbReference type="SUPFAM" id="SSF48452">
    <property type="entry name" value="TPR-like"/>
    <property type="match status" value="1"/>
</dbReference>
<evidence type="ECO:0000313" key="3">
    <source>
        <dbReference type="EMBL" id="VAV82216.1"/>
    </source>
</evidence>
<dbReference type="InterPro" id="IPR028081">
    <property type="entry name" value="Leu-bd"/>
</dbReference>
<dbReference type="InterPro" id="IPR028082">
    <property type="entry name" value="Peripla_BP_I"/>
</dbReference>
<dbReference type="SUPFAM" id="SSF53822">
    <property type="entry name" value="Periplasmic binding protein-like I"/>
    <property type="match status" value="1"/>
</dbReference>
<accession>A0A3B0QYU7</accession>
<sequence length="516" mass="57535">MFEEIEVKGSTPETTAKLERFLESYPSATVADEAAARLAKLYMKKKNFEEAEKYYKKILKDYPASSYRMDALFGLAYCQYRNGFIVESKSNLESIISNTDAQLSYKVKADRLLKTIDSIINSLGEGRATPAIGTILPLGGRYSKYGEQALKGIILAVDDFTKDTDITVELLIKDSTDKENSIRNTVNQLARNKYVSGIVGPLMSRNATAVAKAAQRARMPALVLSQKPGIPETGDYVFRNFLTLKQQAEAIAAYAVENEGIESFAILSPKTRYGRELARHFKAAVTELGATVLAQLEYVPGKKDFGEELKTLFEIETEEGLIGRRHVVKYTRKIEAEALYIPDNYAAIAQIAPYLAFYNIKDIHLLGSSGWKSPKLLELASEYIKGAVFVNGFFAKSRRPGTTSFVKRFYGSYGYEPGIIEAEAYDSTMLLLRAMEENDEEEPVIDRNAVRESIMNTEYIEGATGSLSFNAQGEAVKELFLLTIEKNKIKEIAVDTARGRNDHGAEESTYDTDLME</sequence>
<dbReference type="AlphaFoldDB" id="A0A3B0QYU7"/>
<dbReference type="Pfam" id="PF13174">
    <property type="entry name" value="TPR_6"/>
    <property type="match status" value="1"/>
</dbReference>
<dbReference type="PANTHER" id="PTHR30483">
    <property type="entry name" value="LEUCINE-SPECIFIC-BINDING PROTEIN"/>
    <property type="match status" value="1"/>
</dbReference>
<gene>
    <name evidence="3" type="ORF">MNBD_DELTA01-817</name>
</gene>